<feature type="region of interest" description="Disordered" evidence="9">
    <location>
        <begin position="510"/>
        <end position="546"/>
    </location>
</feature>
<feature type="domain" description="RRM" evidence="10">
    <location>
        <begin position="26"/>
        <end position="107"/>
    </location>
</feature>
<evidence type="ECO:0000256" key="3">
    <source>
        <dbReference type="ARBA" id="ARBA00022884"/>
    </source>
</evidence>
<feature type="region of interest" description="Disordered" evidence="9">
    <location>
        <begin position="964"/>
        <end position="993"/>
    </location>
</feature>
<evidence type="ECO:0000256" key="4">
    <source>
        <dbReference type="ARBA" id="ARBA00023242"/>
    </source>
</evidence>
<dbReference type="SUPFAM" id="SSF54928">
    <property type="entry name" value="RNA-binding domain, RBD"/>
    <property type="match status" value="1"/>
</dbReference>
<feature type="compositionally biased region" description="Acidic residues" evidence="9">
    <location>
        <begin position="397"/>
        <end position="406"/>
    </location>
</feature>
<dbReference type="EMBL" id="JBBHLL010000477">
    <property type="protein sequence ID" value="KAK7802103.1"/>
    <property type="molecule type" value="Genomic_DNA"/>
</dbReference>
<keyword evidence="12" id="KW-1185">Reference proteome</keyword>
<feature type="compositionally biased region" description="Basic and acidic residues" evidence="9">
    <location>
        <begin position="964"/>
        <end position="977"/>
    </location>
</feature>
<protein>
    <recommendedName>
        <fullName evidence="7">Nucleolar protein 8</fullName>
    </recommendedName>
</protein>
<dbReference type="Proteomes" id="UP001488838">
    <property type="component" value="Unassembled WGS sequence"/>
</dbReference>
<feature type="compositionally biased region" description="Acidic residues" evidence="9">
    <location>
        <begin position="478"/>
        <end position="487"/>
    </location>
</feature>
<comment type="subcellular location">
    <subcellularLocation>
        <location evidence="1">Nucleus</location>
        <location evidence="1">Nucleolus</location>
    </subcellularLocation>
</comment>
<evidence type="ECO:0000313" key="12">
    <source>
        <dbReference type="Proteomes" id="UP001488838"/>
    </source>
</evidence>
<dbReference type="InterPro" id="IPR000504">
    <property type="entry name" value="RRM_dom"/>
</dbReference>
<evidence type="ECO:0000256" key="8">
    <source>
        <dbReference type="PROSITE-ProRule" id="PRU00176"/>
    </source>
</evidence>
<comment type="function">
    <text evidence="5">Plays an essential role in the survival of diffuse-type gastric cancer cells. Acts as a nucleolar anchoring protein for DDX47. May be involved in regulation of gene expression at the post-transcriptional level or in ribosome biogenesis in cancer cells.</text>
</comment>
<feature type="region of interest" description="Disordered" evidence="9">
    <location>
        <begin position="702"/>
        <end position="728"/>
    </location>
</feature>
<evidence type="ECO:0000256" key="6">
    <source>
        <dbReference type="ARBA" id="ARBA00065066"/>
    </source>
</evidence>
<proteinExistence type="predicted"/>
<feature type="region of interest" description="Disordered" evidence="9">
    <location>
        <begin position="820"/>
        <end position="875"/>
    </location>
</feature>
<dbReference type="SMART" id="SM00360">
    <property type="entry name" value="RRM"/>
    <property type="match status" value="1"/>
</dbReference>
<name>A0AAW0HKP6_MYOGA</name>
<evidence type="ECO:0000256" key="5">
    <source>
        <dbReference type="ARBA" id="ARBA00054821"/>
    </source>
</evidence>
<organism evidence="11 12">
    <name type="scientific">Myodes glareolus</name>
    <name type="common">Bank vole</name>
    <name type="synonym">Clethrionomys glareolus</name>
    <dbReference type="NCBI Taxonomy" id="447135"/>
    <lineage>
        <taxon>Eukaryota</taxon>
        <taxon>Metazoa</taxon>
        <taxon>Chordata</taxon>
        <taxon>Craniata</taxon>
        <taxon>Vertebrata</taxon>
        <taxon>Euteleostomi</taxon>
        <taxon>Mammalia</taxon>
        <taxon>Eutheria</taxon>
        <taxon>Euarchontoglires</taxon>
        <taxon>Glires</taxon>
        <taxon>Rodentia</taxon>
        <taxon>Myomorpha</taxon>
        <taxon>Muroidea</taxon>
        <taxon>Cricetidae</taxon>
        <taxon>Arvicolinae</taxon>
        <taxon>Myodes</taxon>
    </lineage>
</organism>
<feature type="region of interest" description="Disordered" evidence="9">
    <location>
        <begin position="234"/>
        <end position="269"/>
    </location>
</feature>
<accession>A0AAW0HKP6</accession>
<dbReference type="PANTHER" id="PTHR48029:SF1">
    <property type="entry name" value="NUCLEOLAR PROTEIN 8"/>
    <property type="match status" value="1"/>
</dbReference>
<dbReference type="AlphaFoldDB" id="A0AAW0HKP6"/>
<dbReference type="Gene3D" id="3.30.70.330">
    <property type="match status" value="1"/>
</dbReference>
<gene>
    <name evidence="11" type="ORF">U0070_006206</name>
</gene>
<feature type="compositionally biased region" description="Basic and acidic residues" evidence="9">
    <location>
        <begin position="839"/>
        <end position="849"/>
    </location>
</feature>
<feature type="region of interest" description="Disordered" evidence="9">
    <location>
        <begin position="382"/>
        <end position="488"/>
    </location>
</feature>
<keyword evidence="2" id="KW-0597">Phosphoprotein</keyword>
<evidence type="ECO:0000256" key="7">
    <source>
        <dbReference type="ARBA" id="ARBA00068539"/>
    </source>
</evidence>
<dbReference type="PANTHER" id="PTHR48029">
    <property type="entry name" value="NUCLEOLAR PROTEIN 8"/>
    <property type="match status" value="1"/>
</dbReference>
<dbReference type="InterPro" id="IPR035979">
    <property type="entry name" value="RBD_domain_sf"/>
</dbReference>
<dbReference type="CDD" id="cd12226">
    <property type="entry name" value="RRM_NOL8"/>
    <property type="match status" value="1"/>
</dbReference>
<dbReference type="PROSITE" id="PS50102">
    <property type="entry name" value="RRM"/>
    <property type="match status" value="1"/>
</dbReference>
<feature type="region of interest" description="Disordered" evidence="9">
    <location>
        <begin position="285"/>
        <end position="319"/>
    </location>
</feature>
<feature type="compositionally biased region" description="Basic and acidic residues" evidence="9">
    <location>
        <begin position="706"/>
        <end position="726"/>
    </location>
</feature>
<feature type="compositionally biased region" description="Acidic residues" evidence="9">
    <location>
        <begin position="1092"/>
        <end position="1104"/>
    </location>
</feature>
<dbReference type="GO" id="GO:0005730">
    <property type="term" value="C:nucleolus"/>
    <property type="evidence" value="ECO:0007669"/>
    <property type="project" value="UniProtKB-SubCell"/>
</dbReference>
<dbReference type="InterPro" id="IPR034138">
    <property type="entry name" value="NOP8_RRM"/>
</dbReference>
<evidence type="ECO:0000256" key="9">
    <source>
        <dbReference type="SAM" id="MobiDB-lite"/>
    </source>
</evidence>
<evidence type="ECO:0000259" key="10">
    <source>
        <dbReference type="PROSITE" id="PS50102"/>
    </source>
</evidence>
<feature type="region of interest" description="Disordered" evidence="9">
    <location>
        <begin position="1015"/>
        <end position="1036"/>
    </location>
</feature>
<keyword evidence="3 8" id="KW-0694">RNA-binding</keyword>
<dbReference type="GO" id="GO:0003723">
    <property type="term" value="F:RNA binding"/>
    <property type="evidence" value="ECO:0007669"/>
    <property type="project" value="UniProtKB-UniRule"/>
</dbReference>
<dbReference type="InterPro" id="IPR012677">
    <property type="entry name" value="Nucleotide-bd_a/b_plait_sf"/>
</dbReference>
<dbReference type="GO" id="GO:1902570">
    <property type="term" value="P:protein localization to nucleolus"/>
    <property type="evidence" value="ECO:0007669"/>
    <property type="project" value="TreeGrafter"/>
</dbReference>
<dbReference type="Pfam" id="PF00076">
    <property type="entry name" value="RRM_1"/>
    <property type="match status" value="1"/>
</dbReference>
<feature type="region of interest" description="Disordered" evidence="9">
    <location>
        <begin position="1081"/>
        <end position="1116"/>
    </location>
</feature>
<evidence type="ECO:0000256" key="2">
    <source>
        <dbReference type="ARBA" id="ARBA00022553"/>
    </source>
</evidence>
<keyword evidence="4" id="KW-0539">Nucleus</keyword>
<comment type="caution">
    <text evidence="11">The sequence shown here is derived from an EMBL/GenBank/DDBJ whole genome shotgun (WGS) entry which is preliminary data.</text>
</comment>
<sequence>MEESPENLSSNYDRCPVFMKANREMKRLFVGGLGQGISETDLQNQFSRFGEVSNVEIITRKDDQGNSQKVFAYVNIKITEADLKKCMSILNKTKWKGGTLQIQLAKESFLHRLAQEREEAKAKKEKPTTVNTNLLEKMGGVDFHMKAVPGTEVPGHKNWVVSKFGRVLPVLHLKNQHKHKISFVSLKPGAVAFSLTLNNIMKYDPSKYCHNLKKISENLTETIPITDLTWELEGGNDPMSKKRRGEFSDFPFPPQKIKKVQKSKGPMESKVSDISLRTNEVMANNKSAQPTTAHRKAPSTAAPSKSLHVPSSGSQKPKHVVFHTSDFEIIWNKSRMSDDDIDSEEELKMMIAKEENLQKTRHSLVNESENDLFEVVRDDFKSDTHRLRSSTSSGNDDGCDSSDTDEIIAMKKNTGKVKNSAESPQPEKPISMRSSFKKRKPSNDCVEVQNTKSNKESALGHEGKFLNPKFPPDSNTSDSEESEEDEEYKALMKNCPRVNLTLADLENLAGNHQKVPGNDESDGAQNTSHCKFNTTSKSPKTSNDLRSGRQCICPEEILASLLEEENTYSKQKPEETTLKPKFQAFKGIGGLFAKESGDKTLKETVDFNNINEQSRSSLKHEEPNRVFIENGSKCANGSSNKLTSCQAAKKVNSPNHIQSPKRQSTCESQSHKVVSSTCFDKESQNPLSCPFPLEGKKSLSISAKSHKIDSDRDTCHWPKSRKAPEKEDIDSSYITSLEKPPNVSLREDPQKSTATFSLSVSDASCMSAKDKHAEDNQKRLAALAVWQKAREVQKKLVHNALANLDGHSENKKTHIVFASDNESETEETSTHEQNCPGKELVKESMDKASGKLFDSSDDEESDSKEDSTRFNIKPQFEGRAGQKLMELQSHFGSDERFRMDSRFLEKLNENQTNEDELAAERKQTLNVVQSVLNINLSNPTSKGSVAVKKFKDIVRYDPTKHDHVIYERKQEDKEKESKAKRKKKREEAEKLPEVSQDMYHNITTDLKEIFQHMKNTDEKEEDTPSNEDCGREETEEISNAATLTSGAEQTSGFTFSFFDSDTKDIKEDTYRTEPVKRGKIVYQEDPRFQDSSSEEEEEKEEEEVAKEADHRRPSPGYGMGRVVRLMGIFLVWKSDAAADLNTSWGTLANQVLTYSGVVWEVVLAEILGKPEQVVSLWIVGRNIKKLKGS</sequence>
<reference evidence="11 12" key="1">
    <citation type="journal article" date="2023" name="bioRxiv">
        <title>Conserved and derived expression patterns and positive selection on dental genes reveal complex evolutionary context of ever-growing rodent molars.</title>
        <authorList>
            <person name="Calamari Z.T."/>
            <person name="Song A."/>
            <person name="Cohen E."/>
            <person name="Akter M."/>
            <person name="Roy R.D."/>
            <person name="Hallikas O."/>
            <person name="Christensen M.M."/>
            <person name="Li P."/>
            <person name="Marangoni P."/>
            <person name="Jernvall J."/>
            <person name="Klein O.D."/>
        </authorList>
    </citation>
    <scope>NUCLEOTIDE SEQUENCE [LARGE SCALE GENOMIC DNA]</scope>
    <source>
        <strain evidence="11">V071</strain>
    </source>
</reference>
<feature type="compositionally biased region" description="Basic and acidic residues" evidence="9">
    <location>
        <begin position="453"/>
        <end position="464"/>
    </location>
</feature>
<evidence type="ECO:0000313" key="11">
    <source>
        <dbReference type="EMBL" id="KAK7802103.1"/>
    </source>
</evidence>
<evidence type="ECO:0000256" key="1">
    <source>
        <dbReference type="ARBA" id="ARBA00004604"/>
    </source>
</evidence>
<feature type="compositionally biased region" description="Polar residues" evidence="9">
    <location>
        <begin position="523"/>
        <end position="545"/>
    </location>
</feature>
<comment type="subunit">
    <text evidence="6">Interacts with the GTP form of RRAGA, RRAGC and RRAGD. Interacts with NIP7. Interacts with DDX18; the interaction is RNA-dependent. Interacts with DDX47; the interaction is RNA-dependent.</text>
</comment>
<dbReference type="FunFam" id="3.30.70.330:FF:000346">
    <property type="entry name" value="Nucleolar protein 8"/>
    <property type="match status" value="1"/>
</dbReference>